<comment type="caution">
    <text evidence="4">The sequence shown here is derived from an EMBL/GenBank/DDBJ whole genome shotgun (WGS) entry which is preliminary data.</text>
</comment>
<dbReference type="AlphaFoldDB" id="A0A4R5K952"/>
<evidence type="ECO:0000259" key="3">
    <source>
        <dbReference type="Pfam" id="PF23359"/>
    </source>
</evidence>
<keyword evidence="1" id="KW-0238">DNA-binding</keyword>
<evidence type="ECO:0000313" key="5">
    <source>
        <dbReference type="Proteomes" id="UP000295511"/>
    </source>
</evidence>
<name>A0A4R5K952_9MICC</name>
<dbReference type="Pfam" id="PF11774">
    <property type="entry name" value="Lsr2"/>
    <property type="match status" value="1"/>
</dbReference>
<dbReference type="Gene3D" id="3.30.60.230">
    <property type="entry name" value="Lsr2, dimerization domain"/>
    <property type="match status" value="1"/>
</dbReference>
<feature type="domain" description="Lsr2 dimerization" evidence="2">
    <location>
        <begin position="20"/>
        <end position="73"/>
    </location>
</feature>
<feature type="domain" description="Lsr2 DNA-binding" evidence="3">
    <location>
        <begin position="95"/>
        <end position="124"/>
    </location>
</feature>
<dbReference type="Pfam" id="PF23359">
    <property type="entry name" value="Lsr2_DNA-bd"/>
    <property type="match status" value="1"/>
</dbReference>
<sequence>MSNQSTRLPIRQSVIYIRHMAKRSIIESDISGKSDAGTVTFGLGDTWYEIDLTADERQELEASLQRYLKAGRKHVPEEPEKKPVVPATSVEERLKIREWGKANGEDVPEFGRLPKALMAAYDKAHNIKRDK</sequence>
<accession>A0A4R5K952</accession>
<evidence type="ECO:0000313" key="4">
    <source>
        <dbReference type="EMBL" id="TDF91671.1"/>
    </source>
</evidence>
<dbReference type="Proteomes" id="UP000295511">
    <property type="component" value="Unassembled WGS sequence"/>
</dbReference>
<dbReference type="InterPro" id="IPR055370">
    <property type="entry name" value="Lsr2_DNA-bd"/>
</dbReference>
<gene>
    <name evidence="4" type="ORF">E1809_20350</name>
</gene>
<dbReference type="Gene3D" id="4.10.320.10">
    <property type="entry name" value="E3-binding domain"/>
    <property type="match status" value="1"/>
</dbReference>
<dbReference type="EMBL" id="SMRU01000028">
    <property type="protein sequence ID" value="TDF91671.1"/>
    <property type="molecule type" value="Genomic_DNA"/>
</dbReference>
<dbReference type="OrthoDB" id="4113332at2"/>
<proteinExistence type="predicted"/>
<organism evidence="4 5">
    <name type="scientific">Arthrobacter terricola</name>
    <dbReference type="NCBI Taxonomy" id="2547396"/>
    <lineage>
        <taxon>Bacteria</taxon>
        <taxon>Bacillati</taxon>
        <taxon>Actinomycetota</taxon>
        <taxon>Actinomycetes</taxon>
        <taxon>Micrococcales</taxon>
        <taxon>Micrococcaceae</taxon>
        <taxon>Arthrobacter</taxon>
    </lineage>
</organism>
<dbReference type="InterPro" id="IPR024412">
    <property type="entry name" value="Lsr2_dim_dom"/>
</dbReference>
<evidence type="ECO:0000256" key="1">
    <source>
        <dbReference type="ARBA" id="ARBA00023125"/>
    </source>
</evidence>
<reference evidence="4 5" key="1">
    <citation type="submission" date="2019-03" db="EMBL/GenBank/DDBJ databases">
        <title>Whole genome sequence of Arthrobacter sp JH1-1.</title>
        <authorList>
            <person name="Trinh H.N."/>
        </authorList>
    </citation>
    <scope>NUCLEOTIDE SEQUENCE [LARGE SCALE GENOMIC DNA]</scope>
    <source>
        <strain evidence="4 5">JH1-1</strain>
    </source>
</reference>
<evidence type="ECO:0000259" key="2">
    <source>
        <dbReference type="Pfam" id="PF11774"/>
    </source>
</evidence>
<dbReference type="InterPro" id="IPR042261">
    <property type="entry name" value="Lsr2-like_dimerization"/>
</dbReference>
<dbReference type="GO" id="GO:0003677">
    <property type="term" value="F:DNA binding"/>
    <property type="evidence" value="ECO:0007669"/>
    <property type="project" value="UniProtKB-KW"/>
</dbReference>
<keyword evidence="5" id="KW-1185">Reference proteome</keyword>
<protein>
    <submittedName>
        <fullName evidence="4">Lsr2 family protein</fullName>
    </submittedName>
</protein>
<dbReference type="InterPro" id="IPR036625">
    <property type="entry name" value="E3-bd_dom_sf"/>
</dbReference>
<dbReference type="GO" id="GO:0016746">
    <property type="term" value="F:acyltransferase activity"/>
    <property type="evidence" value="ECO:0007669"/>
    <property type="project" value="InterPro"/>
</dbReference>